<dbReference type="PANTHER" id="PTHR31900">
    <property type="entry name" value="F-BOX/RNI SUPERFAMILY PROTEIN-RELATED"/>
    <property type="match status" value="1"/>
</dbReference>
<reference evidence="2" key="1">
    <citation type="journal article" date="2012" name="BMC Genomics">
        <title>Evolution of the Rdr1 TNL-cluster in roses and other Rosaceous species.</title>
        <authorList>
            <person name="Terefe-Ayana D."/>
            <person name="Kaufmann H."/>
            <person name="Linde M."/>
            <person name="Debener T."/>
        </authorList>
    </citation>
    <scope>NUCLEOTIDE SEQUENCE</scope>
    <source>
        <tissue evidence="2">Leaf</tissue>
    </source>
</reference>
<evidence type="ECO:0000259" key="1">
    <source>
        <dbReference type="Pfam" id="PF08387"/>
    </source>
</evidence>
<evidence type="ECO:0000313" key="2">
    <source>
        <dbReference type="EMBL" id="AFP55597.1"/>
    </source>
</evidence>
<protein>
    <submittedName>
        <fullName evidence="2">F-box protein</fullName>
    </submittedName>
</protein>
<organism evidence="2">
    <name type="scientific">Rosa rugosa</name>
    <name type="common">Rugosa rose</name>
    <dbReference type="NCBI Taxonomy" id="74645"/>
    <lineage>
        <taxon>Eukaryota</taxon>
        <taxon>Viridiplantae</taxon>
        <taxon>Streptophyta</taxon>
        <taxon>Embryophyta</taxon>
        <taxon>Tracheophyta</taxon>
        <taxon>Spermatophyta</taxon>
        <taxon>Magnoliopsida</taxon>
        <taxon>eudicotyledons</taxon>
        <taxon>Gunneridae</taxon>
        <taxon>Pentapetalae</taxon>
        <taxon>rosids</taxon>
        <taxon>fabids</taxon>
        <taxon>Rosales</taxon>
        <taxon>Rosaceae</taxon>
        <taxon>Rosoideae</taxon>
        <taxon>Rosoideae incertae sedis</taxon>
        <taxon>Rosa</taxon>
    </lineage>
</organism>
<dbReference type="EMBL" id="JQ791545">
    <property type="protein sequence ID" value="AFP55597.1"/>
    <property type="molecule type" value="Genomic_DNA"/>
</dbReference>
<dbReference type="AlphaFoldDB" id="J7G0U1"/>
<accession>J7G0U1</accession>
<dbReference type="Pfam" id="PF08387">
    <property type="entry name" value="FBD"/>
    <property type="match status" value="1"/>
</dbReference>
<sequence length="167" mass="19518">MFNLHIDPPKLENLHIEKPFLPSLFLENAKPSLAIFLYQTWECLKDILLSLPNMDLDLILQFGFWLKFLRLSMCLSLLMFWSSSAPNLEDIVLEDETKDDREYSELHWNPPEVVPGCLLSHLKTISIHGFKGQRIEIEVTEYLLFNGYLLNKLTITYSIDLSDEENE</sequence>
<dbReference type="InterPro" id="IPR050232">
    <property type="entry name" value="FBL13/AtMIF1-like"/>
</dbReference>
<name>J7G0U1_ROSRU</name>
<reference evidence="2" key="2">
    <citation type="submission" date="2012-03" db="EMBL/GenBank/DDBJ databases">
        <authorList>
            <person name="Ayana D.T."/>
            <person name="Kaufmann H."/>
            <person name="Biber A."/>
            <person name="Debener T."/>
        </authorList>
    </citation>
    <scope>NUCLEOTIDE SEQUENCE</scope>
    <source>
        <tissue evidence="2">Leaf</tissue>
    </source>
</reference>
<dbReference type="InterPro" id="IPR006566">
    <property type="entry name" value="FBD"/>
</dbReference>
<proteinExistence type="predicted"/>
<dbReference type="PANTHER" id="PTHR31900:SF34">
    <property type="entry name" value="EMB|CAB62440.1-RELATED"/>
    <property type="match status" value="1"/>
</dbReference>
<feature type="domain" description="FBD" evidence="1">
    <location>
        <begin position="111"/>
        <end position="155"/>
    </location>
</feature>